<dbReference type="EMBL" id="JBHFFA010000001">
    <property type="protein sequence ID" value="KAL2652126.1"/>
    <property type="molecule type" value="Genomic_DNA"/>
</dbReference>
<name>A0ABD1ZKZ4_9MARC</name>
<evidence type="ECO:0000313" key="2">
    <source>
        <dbReference type="EMBL" id="KAL2652126.1"/>
    </source>
</evidence>
<protein>
    <submittedName>
        <fullName evidence="2">Uncharacterized protein</fullName>
    </submittedName>
</protein>
<evidence type="ECO:0000256" key="1">
    <source>
        <dbReference type="SAM" id="MobiDB-lite"/>
    </source>
</evidence>
<sequence length="91" mass="10081">MSGHTLAGACTWRLRRTGISNDRGTEKETMPKQAIGKQNVMKRKPRNNEGSAGIWNHVAEGEQTDSTYEGRCRVETTHKRNASWAGQGPAK</sequence>
<evidence type="ECO:0000313" key="3">
    <source>
        <dbReference type="Proteomes" id="UP001605036"/>
    </source>
</evidence>
<gene>
    <name evidence="2" type="ORF">R1flu_020254</name>
</gene>
<proteinExistence type="predicted"/>
<reference evidence="2 3" key="1">
    <citation type="submission" date="2024-09" db="EMBL/GenBank/DDBJ databases">
        <title>Chromosome-scale assembly of Riccia fluitans.</title>
        <authorList>
            <person name="Paukszto L."/>
            <person name="Sawicki J."/>
            <person name="Karawczyk K."/>
            <person name="Piernik-Szablinska J."/>
            <person name="Szczecinska M."/>
            <person name="Mazdziarz M."/>
        </authorList>
    </citation>
    <scope>NUCLEOTIDE SEQUENCE [LARGE SCALE GENOMIC DNA]</scope>
    <source>
        <strain evidence="2">Rf_01</strain>
        <tissue evidence="2">Aerial parts of the thallus</tissue>
    </source>
</reference>
<dbReference type="Proteomes" id="UP001605036">
    <property type="component" value="Unassembled WGS sequence"/>
</dbReference>
<accession>A0ABD1ZKZ4</accession>
<keyword evidence="3" id="KW-1185">Reference proteome</keyword>
<feature type="region of interest" description="Disordered" evidence="1">
    <location>
        <begin position="17"/>
        <end position="70"/>
    </location>
</feature>
<dbReference type="AlphaFoldDB" id="A0ABD1ZKZ4"/>
<organism evidence="2 3">
    <name type="scientific">Riccia fluitans</name>
    <dbReference type="NCBI Taxonomy" id="41844"/>
    <lineage>
        <taxon>Eukaryota</taxon>
        <taxon>Viridiplantae</taxon>
        <taxon>Streptophyta</taxon>
        <taxon>Embryophyta</taxon>
        <taxon>Marchantiophyta</taxon>
        <taxon>Marchantiopsida</taxon>
        <taxon>Marchantiidae</taxon>
        <taxon>Marchantiales</taxon>
        <taxon>Ricciaceae</taxon>
        <taxon>Riccia</taxon>
    </lineage>
</organism>
<comment type="caution">
    <text evidence="2">The sequence shown here is derived from an EMBL/GenBank/DDBJ whole genome shotgun (WGS) entry which is preliminary data.</text>
</comment>